<feature type="region of interest" description="Disordered" evidence="1">
    <location>
        <begin position="269"/>
        <end position="424"/>
    </location>
</feature>
<dbReference type="HOGENOM" id="CLU_021151_2_2_11"/>
<accession>A0A087VTX1</accession>
<dbReference type="InterPro" id="IPR021421">
    <property type="entry name" value="DUF3071"/>
</dbReference>
<keyword evidence="4" id="KW-1185">Reference proteome</keyword>
<dbReference type="AlphaFoldDB" id="A0A087VTX1"/>
<feature type="region of interest" description="Disordered" evidence="1">
    <location>
        <begin position="198"/>
        <end position="236"/>
    </location>
</feature>
<dbReference type="KEGG" id="bii:BINDI_0491"/>
<protein>
    <recommendedName>
        <fullName evidence="2">DUF3071 domain-containing protein</fullName>
    </recommendedName>
</protein>
<feature type="compositionally biased region" description="Basic and acidic residues" evidence="1">
    <location>
        <begin position="305"/>
        <end position="317"/>
    </location>
</feature>
<proteinExistence type="predicted"/>
<dbReference type="OrthoDB" id="5180791at2"/>
<feature type="compositionally biased region" description="Polar residues" evidence="1">
    <location>
        <begin position="370"/>
        <end position="388"/>
    </location>
</feature>
<evidence type="ECO:0000313" key="3">
    <source>
        <dbReference type="EMBL" id="AIC91771.1"/>
    </source>
</evidence>
<evidence type="ECO:0000256" key="1">
    <source>
        <dbReference type="SAM" id="MobiDB-lite"/>
    </source>
</evidence>
<name>A0A087VTX1_9BIFI</name>
<gene>
    <name evidence="3" type="ORF">BINDI_0491</name>
</gene>
<organism evidence="3 4">
    <name type="scientific">Bifidobacterium [indicum] DSM 20214 = LMG 11587</name>
    <dbReference type="NCBI Taxonomy" id="1341694"/>
    <lineage>
        <taxon>Bacteria</taxon>
        <taxon>Bacillati</taxon>
        <taxon>Actinomycetota</taxon>
        <taxon>Actinomycetes</taxon>
        <taxon>Bifidobacteriales</taxon>
        <taxon>Bifidobacteriaceae</taxon>
        <taxon>Bifidobacterium</taxon>
    </lineage>
</organism>
<evidence type="ECO:0000259" key="2">
    <source>
        <dbReference type="Pfam" id="PF11268"/>
    </source>
</evidence>
<feature type="compositionally biased region" description="Basic and acidic residues" evidence="1">
    <location>
        <begin position="280"/>
        <end position="295"/>
    </location>
</feature>
<reference evidence="3 4" key="1">
    <citation type="journal article" date="2014" name="Appl. Environ. Microbiol.">
        <title>Genomic encyclopedia of type strains of the genus Bifidobacterium.</title>
        <authorList>
            <person name="Milani C."/>
            <person name="Lugli G.A."/>
            <person name="Duranti S."/>
            <person name="Turroni F."/>
            <person name="Bottacini F."/>
            <person name="Mangifesta M."/>
            <person name="Sanchez B."/>
            <person name="Viappiani A."/>
            <person name="Mancabelli L."/>
            <person name="Taminiau B."/>
            <person name="Delcenserie V."/>
            <person name="Barrangou R."/>
            <person name="Margolles A."/>
            <person name="van Sinderen D."/>
            <person name="Ventura M."/>
        </authorList>
    </citation>
    <scope>NUCLEOTIDE SEQUENCE [LARGE SCALE GENOMIC DNA]</scope>
    <source>
        <strain evidence="3 4">LMG 11587</strain>
    </source>
</reference>
<dbReference type="NCBIfam" id="NF040712">
    <property type="entry name" value="SepH"/>
    <property type="match status" value="1"/>
</dbReference>
<dbReference type="EMBL" id="CP006018">
    <property type="protein sequence ID" value="AIC91771.1"/>
    <property type="molecule type" value="Genomic_DNA"/>
</dbReference>
<dbReference type="Pfam" id="PF11268">
    <property type="entry name" value="DUF3071"/>
    <property type="match status" value="1"/>
</dbReference>
<dbReference type="RefSeq" id="WP_052108689.1">
    <property type="nucleotide sequence ID" value="NZ_CP006018.1"/>
</dbReference>
<dbReference type="InterPro" id="IPR047682">
    <property type="entry name" value="SepH-like"/>
</dbReference>
<feature type="compositionally biased region" description="Polar residues" evidence="1">
    <location>
        <begin position="202"/>
        <end position="213"/>
    </location>
</feature>
<feature type="domain" description="DUF3071" evidence="2">
    <location>
        <begin position="8"/>
        <end position="173"/>
    </location>
</feature>
<evidence type="ECO:0000313" key="4">
    <source>
        <dbReference type="Proteomes" id="UP000028569"/>
    </source>
</evidence>
<sequence length="424" mass="46608">MSENGIRMARFDHVSEKGELVFVCDHRHFAVPVDDALDHAILEAKQVKEEEEGAPRPQASTPLPVSSIQAAVRAGARPANVAQQFAVNEAIVRRFAAPVETEKKYAIEQFLTMQAPKGSAGHTNQDLIAKVLRQADASMKDLTWEATRRGYEPWMISGVIQLDKLIINAQWSWNMRDNTVTCLNDAARTLLDQSSLTDLLGNMSSPTQTQQADPEQVPETEPIQPQPEMTGPLQDSFGTEQALPIQNTAPIENPIPVDNPVTSTPMTAAEAIDNGPLPTETHESKSGAGNDDRHSALTAWLYGKPSKEKAKPRETPRLENTPQGLDDETKHSLGQPAASVPLQEPMDDDAATRIMPTQEPVAPQFAEADTPQQTEETQVLPRQNQMHQVSREPEAQPSQQARVSQRKHSGRSAVPSWDEILFGD</sequence>
<dbReference type="Proteomes" id="UP000028569">
    <property type="component" value="Chromosome"/>
</dbReference>